<comment type="caution">
    <text evidence="1">The sequence shown here is derived from an EMBL/GenBank/DDBJ whole genome shotgun (WGS) entry which is preliminary data.</text>
</comment>
<dbReference type="EMBL" id="BMNW01000032">
    <property type="protein sequence ID" value="GGM32193.1"/>
    <property type="molecule type" value="Genomic_DNA"/>
</dbReference>
<dbReference type="Proteomes" id="UP000616499">
    <property type="component" value="Unassembled WGS sequence"/>
</dbReference>
<dbReference type="InterPro" id="IPR023214">
    <property type="entry name" value="HAD_sf"/>
</dbReference>
<dbReference type="Gene3D" id="3.40.50.1000">
    <property type="entry name" value="HAD superfamily/HAD-like"/>
    <property type="match status" value="1"/>
</dbReference>
<reference evidence="2" key="1">
    <citation type="journal article" date="2019" name="Int. J. Syst. Evol. Microbiol.">
        <title>The Global Catalogue of Microorganisms (GCM) 10K type strain sequencing project: providing services to taxonomists for standard genome sequencing and annotation.</title>
        <authorList>
            <consortium name="The Broad Institute Genomics Platform"/>
            <consortium name="The Broad Institute Genome Sequencing Center for Infectious Disease"/>
            <person name="Wu L."/>
            <person name="Ma J."/>
        </authorList>
    </citation>
    <scope>NUCLEOTIDE SEQUENCE [LARGE SCALE GENOMIC DNA]</scope>
    <source>
        <strain evidence="2">JCM 13501</strain>
    </source>
</reference>
<accession>A0ABQ2H3J4</accession>
<proteinExistence type="predicted"/>
<protein>
    <submittedName>
        <fullName evidence="1">Uncharacterized protein</fullName>
    </submittedName>
</protein>
<gene>
    <name evidence="1" type="ORF">GCM10009425_48420</name>
</gene>
<keyword evidence="2" id="KW-1185">Reference proteome</keyword>
<organism evidence="1 2">
    <name type="scientific">Pseudomonas asuensis</name>
    <dbReference type="NCBI Taxonomy" id="1825787"/>
    <lineage>
        <taxon>Bacteria</taxon>
        <taxon>Pseudomonadati</taxon>
        <taxon>Pseudomonadota</taxon>
        <taxon>Gammaproteobacteria</taxon>
        <taxon>Pseudomonadales</taxon>
        <taxon>Pseudomonadaceae</taxon>
        <taxon>Pseudomonas</taxon>
    </lineage>
</organism>
<dbReference type="RefSeq" id="WP_188868690.1">
    <property type="nucleotide sequence ID" value="NZ_BMNW01000032.1"/>
</dbReference>
<evidence type="ECO:0000313" key="2">
    <source>
        <dbReference type="Proteomes" id="UP000616499"/>
    </source>
</evidence>
<name>A0ABQ2H3J4_9PSED</name>
<sequence>MNTQTTSVSNLSSAMEAFAKKVEGRLHVYVKETHQGRPAISCIWCETPKKTLKEVVYIGDEEFDALAVVQAGNKGMKASDEVVKMLIELYESQNAKPVGEGVKF</sequence>
<evidence type="ECO:0000313" key="1">
    <source>
        <dbReference type="EMBL" id="GGM32193.1"/>
    </source>
</evidence>